<name>A0A834HCD0_RHOSS</name>
<organism evidence="1 2">
    <name type="scientific">Rhododendron simsii</name>
    <name type="common">Sims's rhododendron</name>
    <dbReference type="NCBI Taxonomy" id="118357"/>
    <lineage>
        <taxon>Eukaryota</taxon>
        <taxon>Viridiplantae</taxon>
        <taxon>Streptophyta</taxon>
        <taxon>Embryophyta</taxon>
        <taxon>Tracheophyta</taxon>
        <taxon>Spermatophyta</taxon>
        <taxon>Magnoliopsida</taxon>
        <taxon>eudicotyledons</taxon>
        <taxon>Gunneridae</taxon>
        <taxon>Pentapetalae</taxon>
        <taxon>asterids</taxon>
        <taxon>Ericales</taxon>
        <taxon>Ericaceae</taxon>
        <taxon>Ericoideae</taxon>
        <taxon>Rhodoreae</taxon>
        <taxon>Rhododendron</taxon>
    </lineage>
</organism>
<evidence type="ECO:0000313" key="1">
    <source>
        <dbReference type="EMBL" id="KAF7151507.1"/>
    </source>
</evidence>
<evidence type="ECO:0000313" key="2">
    <source>
        <dbReference type="Proteomes" id="UP000626092"/>
    </source>
</evidence>
<dbReference type="Proteomes" id="UP000626092">
    <property type="component" value="Unassembled WGS sequence"/>
</dbReference>
<dbReference type="AlphaFoldDB" id="A0A834HCD0"/>
<dbReference type="EMBL" id="WJXA01000002">
    <property type="protein sequence ID" value="KAF7151507.1"/>
    <property type="molecule type" value="Genomic_DNA"/>
</dbReference>
<proteinExistence type="predicted"/>
<dbReference type="OrthoDB" id="1751997at2759"/>
<sequence length="176" mass="20305">MDSLVELGLSKLKNVVRLLVPAGEEELRIWFPYHDGRGPNVSFVVPPFLSLNQKILGWILRLVVWAPLKTILRIKDVICNEISRAWRFLCEVYPTDVDHVWLMYIPHGCGGLQLEPGDEVEIPMSQRGADDVWIPIDVTHPNTYVKEWAIDLIYEEADEIHKGNDTWCQVVYNIQL</sequence>
<keyword evidence="2" id="KW-1185">Reference proteome</keyword>
<comment type="caution">
    <text evidence="1">The sequence shown here is derived from an EMBL/GenBank/DDBJ whole genome shotgun (WGS) entry which is preliminary data.</text>
</comment>
<accession>A0A834HCD0</accession>
<protein>
    <submittedName>
        <fullName evidence="1">Uncharacterized protein</fullName>
    </submittedName>
</protein>
<reference evidence="1" key="1">
    <citation type="submission" date="2019-11" db="EMBL/GenBank/DDBJ databases">
        <authorList>
            <person name="Liu Y."/>
            <person name="Hou J."/>
            <person name="Li T.-Q."/>
            <person name="Guan C.-H."/>
            <person name="Wu X."/>
            <person name="Wu H.-Z."/>
            <person name="Ling F."/>
            <person name="Zhang R."/>
            <person name="Shi X.-G."/>
            <person name="Ren J.-P."/>
            <person name="Chen E.-F."/>
            <person name="Sun J.-M."/>
        </authorList>
    </citation>
    <scope>NUCLEOTIDE SEQUENCE</scope>
    <source>
        <strain evidence="1">Adult_tree_wgs_1</strain>
        <tissue evidence="1">Leaves</tissue>
    </source>
</reference>
<gene>
    <name evidence="1" type="ORF">RHSIM_Rhsim02G0137100</name>
</gene>